<feature type="signal peptide" evidence="1">
    <location>
        <begin position="1"/>
        <end position="22"/>
    </location>
</feature>
<organism evidence="2 3">
    <name type="scientific">Gaoshiqia sediminis</name>
    <dbReference type="NCBI Taxonomy" id="2986998"/>
    <lineage>
        <taxon>Bacteria</taxon>
        <taxon>Pseudomonadati</taxon>
        <taxon>Bacteroidota</taxon>
        <taxon>Bacteroidia</taxon>
        <taxon>Marinilabiliales</taxon>
        <taxon>Prolixibacteraceae</taxon>
        <taxon>Gaoshiqia</taxon>
    </lineage>
</organism>
<keyword evidence="3" id="KW-1185">Reference proteome</keyword>
<name>A0AA42C5Y4_9BACT</name>
<evidence type="ECO:0000256" key="1">
    <source>
        <dbReference type="SAM" id="SignalP"/>
    </source>
</evidence>
<gene>
    <name evidence="2" type="ORF">N2K84_11445</name>
</gene>
<reference evidence="2" key="1">
    <citation type="submission" date="2022-10" db="EMBL/GenBank/DDBJ databases">
        <title>Gaoshiqiia sediminis gen. nov., sp. nov., isolated from coastal sediment.</title>
        <authorList>
            <person name="Yu W.X."/>
            <person name="Mu D.S."/>
            <person name="Du J.Z."/>
            <person name="Liang Y.Q."/>
        </authorList>
    </citation>
    <scope>NUCLEOTIDE SEQUENCE</scope>
    <source>
        <strain evidence="2">A06</strain>
    </source>
</reference>
<dbReference type="EMBL" id="JAPAAF010000015">
    <property type="protein sequence ID" value="MCW0483348.1"/>
    <property type="molecule type" value="Genomic_DNA"/>
</dbReference>
<protein>
    <submittedName>
        <fullName evidence="2">PorP/SprF family type IX secretion system membrane protein</fullName>
    </submittedName>
</protein>
<dbReference type="NCBIfam" id="TIGR03519">
    <property type="entry name" value="T9SS_PorP_fam"/>
    <property type="match status" value="1"/>
</dbReference>
<evidence type="ECO:0000313" key="2">
    <source>
        <dbReference type="EMBL" id="MCW0483348.1"/>
    </source>
</evidence>
<dbReference type="Pfam" id="PF11751">
    <property type="entry name" value="PorP_SprF"/>
    <property type="match status" value="1"/>
</dbReference>
<feature type="chain" id="PRO_5041355414" evidence="1">
    <location>
        <begin position="23"/>
        <end position="334"/>
    </location>
</feature>
<keyword evidence="1" id="KW-0732">Signal</keyword>
<sequence length="334" mass="37513">MLKPRAFLFLLLMLLGGQSILGQDVSFSQYYANPLCMNPAFAGSGGATRIALHYRDQWQKFDDAYTTYSAAIDLPVNALQGGLGIYLLNDGQAGNILNSFQLDLAYSVFIRLNEQFRLNAGIQGGYHQNSLKTNELIFADNLDIYDGTHGTSSETITDPNFEYADFSSGFLVFSKRLFMGGAIHHLNEPRQSFSPENDDSQKLNRKYTAHVGAKLPVFRHGLQRKKFDISPQLILQKQGISKQINYGMLATRHGLTAGAWFRQNFGIRYDAVILLAGFMTNRMQFTYSYDWTISGLWGNSGGTSEVSVSFLLKGKRESILFPFFSPYEEEFGVR</sequence>
<evidence type="ECO:0000313" key="3">
    <source>
        <dbReference type="Proteomes" id="UP001163821"/>
    </source>
</evidence>
<dbReference type="AlphaFoldDB" id="A0AA42C5Y4"/>
<comment type="caution">
    <text evidence="2">The sequence shown here is derived from an EMBL/GenBank/DDBJ whole genome shotgun (WGS) entry which is preliminary data.</text>
</comment>
<proteinExistence type="predicted"/>
<dbReference type="RefSeq" id="WP_282591950.1">
    <property type="nucleotide sequence ID" value="NZ_JAPAAF010000015.1"/>
</dbReference>
<dbReference type="InterPro" id="IPR019861">
    <property type="entry name" value="PorP/SprF_Bacteroidetes"/>
</dbReference>
<dbReference type="Proteomes" id="UP001163821">
    <property type="component" value="Unassembled WGS sequence"/>
</dbReference>
<accession>A0AA42C5Y4</accession>